<feature type="compositionally biased region" description="Polar residues" evidence="8">
    <location>
        <begin position="1"/>
        <end position="12"/>
    </location>
</feature>
<sequence>MIGEQISDNNNGWLEEDLEEEPEEENEAMVNDKEDDAEVINPYEEADPHNRPPPTSDEETKFAPPVVQIADADDVPIHPFIQFGSNFHVGESSALRDLLAGNSEVCIPGSICRDLKSVHRGVKRLSKQMHDKYKTEKKMAKKLRQDKLRLNGQKFDITALDLIVRENRSENSKMMRLITGLSMEFIELKNQNRRDEELSRWEAWVRGRIPNHLRFQEEPSIYTAPVPRVDDPYVMGSNKSWNPAGGPAATPMAQECLFDGFMNCGPTQFHETEGAVGLVRWFKKMDNTFEIIECVEGRKKKVELYIKGLPEIIKVETTSSRPVTLNKAIRMAHVLMEQKIQAKNKRIAEGLKRKWEKISQGNNNNNHNQDAGKEAIKALSVRRKLTEEVETCKVKPMSFVMPSTTKARILPPPRQVEFKIELIPGAALVARAPYRLAPSELKELSYQLKELSEKGFIRPSSSPWGAPVLSVKKKDGSFRMCIDYRELSYHQLQIREEDIPITAFRTSHVIDSNGVYVDLAKVEAIRNWSAPTTPTEKLCSTPILALPEGTKNFVVYCDASLKGFGAVLMQREKVIAYASRQLKKHEENYTTHDLEMGTVVFALRLWRHYLNDTKCIVYSNHKSLQYILDQKELNMKQRYWIELLSDYDCKMRYHPAEHQNPSGLLRQPKIPKWKWEKITMDFVLRLPRTPSGYDSIWVILDRLTNWDRHLPLVEFSYNNSYHASIKAAPFEVLYGQKCRSPVCWSVVGDSQLTGPELIRETTEKIVQIKNRLSTTRSCQKSYVDVRRKPMEFKVGDIVMLKVLPWKRVIRFGKRGKLSARCNGPFEIIERNGPVAYKLELPKKHHGIQNTFHVSNLKKCLVDENLTTTNVKKVDDEVRIQALVDGKRVNIKESSIRRTLRLDDAEGTSCLTNVEIFKGLARMGAKTTSWNEFNSTMASVIICLATNQKLNFSRYILLSLVKNIEAGVPFFMFPRFVQLIINHQLDDMTHHTDIFATPSLTKKVFANMKRVGTGFSREVTPLFDNMLVQAPKEVEPEVPLTESPTEHNLPSPPYDPLPSGEDSLKLKEFMDLYINLSNKFLDLESEVIDIKSTFKAKIGKLESKVEMLENDNKVLKELNGVHSTVDFDEPVMEKEKSSKHRRKIADIDVDIEINLEKAQVEAYNLDLDHQEKVLSMLDNNDEEPADVEQVLEVVTTGKLITEVVTTAKDDVNVASVQDTPITTASVEVPKSKKRKGVIIQDPEETTTTATVQPNIHAKDKGKAILIDESRPLKRQEKIDLDEENMDGYKINYFKGMTYDEIRPLFEKHYNYNQAFLNVVNEGVKVLKKEVSQETKVKVESSKREGESLEKVVSTEQKMEQETMELRKCLHIVPDDGDVYTDATPLALKILIINYKIHSERNKPYFKIIRVDGNHRLFLSFSTMLKNFDREDLKSLWKIIRERFKKTDLKNFSDDYLLNTLKIMFEKPNIEDSVWKDQKGKYGLAKVKSWKLIDSYGVHYLTLLTTQMFLLV</sequence>
<dbReference type="GO" id="GO:0003964">
    <property type="term" value="F:RNA-directed DNA polymerase activity"/>
    <property type="evidence" value="ECO:0007669"/>
    <property type="project" value="UniProtKB-KW"/>
</dbReference>
<evidence type="ECO:0000256" key="1">
    <source>
        <dbReference type="ARBA" id="ARBA00022679"/>
    </source>
</evidence>
<dbReference type="PANTHER" id="PTHR37984">
    <property type="entry name" value="PROTEIN CBG26694"/>
    <property type="match status" value="1"/>
</dbReference>
<keyword evidence="3" id="KW-0540">Nuclease</keyword>
<keyword evidence="7" id="KW-0175">Coiled coil</keyword>
<evidence type="ECO:0000256" key="6">
    <source>
        <dbReference type="ARBA" id="ARBA00022918"/>
    </source>
</evidence>
<keyword evidence="2" id="KW-0548">Nucleotidyltransferase</keyword>
<name>A0A6L2MYE8_TANCI</name>
<evidence type="ECO:0000256" key="5">
    <source>
        <dbReference type="ARBA" id="ARBA00022801"/>
    </source>
</evidence>
<keyword evidence="1" id="KW-0808">Transferase</keyword>
<accession>A0A6L2MYE8</accession>
<dbReference type="FunFam" id="3.10.20.370:FF:000001">
    <property type="entry name" value="Retrovirus-related Pol polyprotein from transposon 17.6-like protein"/>
    <property type="match status" value="1"/>
</dbReference>
<evidence type="ECO:0000259" key="9">
    <source>
        <dbReference type="Pfam" id="PF17917"/>
    </source>
</evidence>
<dbReference type="Pfam" id="PF24626">
    <property type="entry name" value="SH3_Tf2-1"/>
    <property type="match status" value="1"/>
</dbReference>
<evidence type="ECO:0000256" key="3">
    <source>
        <dbReference type="ARBA" id="ARBA00022722"/>
    </source>
</evidence>
<dbReference type="InterPro" id="IPR050951">
    <property type="entry name" value="Retrovirus_Pol_polyprotein"/>
</dbReference>
<evidence type="ECO:0000256" key="2">
    <source>
        <dbReference type="ARBA" id="ARBA00022695"/>
    </source>
</evidence>
<dbReference type="EMBL" id="BKCJ010007786">
    <property type="protein sequence ID" value="GEU79001.1"/>
    <property type="molecule type" value="Genomic_DNA"/>
</dbReference>
<feature type="domain" description="Reverse transcriptase RNase H-like" evidence="9">
    <location>
        <begin position="550"/>
        <end position="647"/>
    </location>
</feature>
<comment type="caution">
    <text evidence="11">The sequence shown here is derived from an EMBL/GenBank/DDBJ whole genome shotgun (WGS) entry which is preliminary data.</text>
</comment>
<dbReference type="Gene3D" id="3.30.420.10">
    <property type="entry name" value="Ribonuclease H-like superfamily/Ribonuclease H"/>
    <property type="match status" value="1"/>
</dbReference>
<dbReference type="GO" id="GO:0016787">
    <property type="term" value="F:hydrolase activity"/>
    <property type="evidence" value="ECO:0007669"/>
    <property type="project" value="UniProtKB-KW"/>
</dbReference>
<dbReference type="SUPFAM" id="SSF56672">
    <property type="entry name" value="DNA/RNA polymerases"/>
    <property type="match status" value="1"/>
</dbReference>
<evidence type="ECO:0000256" key="4">
    <source>
        <dbReference type="ARBA" id="ARBA00022759"/>
    </source>
</evidence>
<keyword evidence="4" id="KW-0255">Endonuclease</keyword>
<keyword evidence="5" id="KW-0378">Hydrolase</keyword>
<feature type="compositionally biased region" description="Acidic residues" evidence="8">
    <location>
        <begin position="14"/>
        <end position="38"/>
    </location>
</feature>
<dbReference type="Gene3D" id="3.10.10.10">
    <property type="entry name" value="HIV Type 1 Reverse Transcriptase, subunit A, domain 1"/>
    <property type="match status" value="1"/>
</dbReference>
<gene>
    <name evidence="11" type="ORF">Tci_050979</name>
</gene>
<evidence type="ECO:0000256" key="7">
    <source>
        <dbReference type="SAM" id="Coils"/>
    </source>
</evidence>
<evidence type="ECO:0000259" key="10">
    <source>
        <dbReference type="Pfam" id="PF24626"/>
    </source>
</evidence>
<organism evidence="11">
    <name type="scientific">Tanacetum cinerariifolium</name>
    <name type="common">Dalmatian daisy</name>
    <name type="synonym">Chrysanthemum cinerariifolium</name>
    <dbReference type="NCBI Taxonomy" id="118510"/>
    <lineage>
        <taxon>Eukaryota</taxon>
        <taxon>Viridiplantae</taxon>
        <taxon>Streptophyta</taxon>
        <taxon>Embryophyta</taxon>
        <taxon>Tracheophyta</taxon>
        <taxon>Spermatophyta</taxon>
        <taxon>Magnoliopsida</taxon>
        <taxon>eudicotyledons</taxon>
        <taxon>Gunneridae</taxon>
        <taxon>Pentapetalae</taxon>
        <taxon>asterids</taxon>
        <taxon>campanulids</taxon>
        <taxon>Asterales</taxon>
        <taxon>Asteraceae</taxon>
        <taxon>Asteroideae</taxon>
        <taxon>Anthemideae</taxon>
        <taxon>Anthemidinae</taxon>
        <taxon>Tanacetum</taxon>
    </lineage>
</organism>
<dbReference type="GO" id="GO:0004519">
    <property type="term" value="F:endonuclease activity"/>
    <property type="evidence" value="ECO:0007669"/>
    <property type="project" value="UniProtKB-KW"/>
</dbReference>
<dbReference type="Pfam" id="PF17917">
    <property type="entry name" value="RT_RNaseH"/>
    <property type="match status" value="1"/>
</dbReference>
<evidence type="ECO:0000256" key="8">
    <source>
        <dbReference type="SAM" id="MobiDB-lite"/>
    </source>
</evidence>
<proteinExistence type="predicted"/>
<reference evidence="11" key="1">
    <citation type="journal article" date="2019" name="Sci. Rep.">
        <title>Draft genome of Tanacetum cinerariifolium, the natural source of mosquito coil.</title>
        <authorList>
            <person name="Yamashiro T."/>
            <person name="Shiraishi A."/>
            <person name="Satake H."/>
            <person name="Nakayama K."/>
        </authorList>
    </citation>
    <scope>NUCLEOTIDE SEQUENCE</scope>
</reference>
<feature type="region of interest" description="Disordered" evidence="8">
    <location>
        <begin position="1"/>
        <end position="60"/>
    </location>
</feature>
<dbReference type="InterPro" id="IPR043502">
    <property type="entry name" value="DNA/RNA_pol_sf"/>
</dbReference>
<dbReference type="CDD" id="cd09274">
    <property type="entry name" value="RNase_HI_RT_Ty3"/>
    <property type="match status" value="1"/>
</dbReference>
<dbReference type="InterPro" id="IPR036397">
    <property type="entry name" value="RNaseH_sf"/>
</dbReference>
<protein>
    <submittedName>
        <fullName evidence="11">Reverse transcriptase domain-containing protein</fullName>
    </submittedName>
</protein>
<dbReference type="GO" id="GO:0003676">
    <property type="term" value="F:nucleic acid binding"/>
    <property type="evidence" value="ECO:0007669"/>
    <property type="project" value="InterPro"/>
</dbReference>
<feature type="coiled-coil region" evidence="7">
    <location>
        <begin position="1090"/>
        <end position="1117"/>
    </location>
</feature>
<evidence type="ECO:0000313" key="11">
    <source>
        <dbReference type="EMBL" id="GEU79001.1"/>
    </source>
</evidence>
<keyword evidence="6 11" id="KW-0695">RNA-directed DNA polymerase</keyword>
<feature type="domain" description="Tf2-1-like SH3-like" evidence="10">
    <location>
        <begin position="795"/>
        <end position="859"/>
    </location>
</feature>
<dbReference type="PANTHER" id="PTHR37984:SF5">
    <property type="entry name" value="PROTEIN NYNRIN-LIKE"/>
    <property type="match status" value="1"/>
</dbReference>
<dbReference type="InterPro" id="IPR056924">
    <property type="entry name" value="SH3_Tf2-1"/>
</dbReference>
<feature type="region of interest" description="Disordered" evidence="8">
    <location>
        <begin position="1034"/>
        <end position="1056"/>
    </location>
</feature>
<dbReference type="InterPro" id="IPR041373">
    <property type="entry name" value="RT_RNaseH"/>
</dbReference>